<dbReference type="InterPro" id="IPR002734">
    <property type="entry name" value="RibDG_C"/>
</dbReference>
<dbReference type="SUPFAM" id="SSF53597">
    <property type="entry name" value="Dihydrofolate reductase-like"/>
    <property type="match status" value="1"/>
</dbReference>
<gene>
    <name evidence="2" type="ORF">UM93_13015</name>
</gene>
<dbReference type="PANTHER" id="PTHR38011">
    <property type="entry name" value="DIHYDROFOLATE REDUCTASE FAMILY PROTEIN (AFU_ORTHOLOGUE AFUA_8G06820)"/>
    <property type="match status" value="1"/>
</dbReference>
<dbReference type="Proteomes" id="UP000061839">
    <property type="component" value="Chromosome"/>
</dbReference>
<proteinExistence type="predicted"/>
<dbReference type="KEGG" id="ari:UM93_13015"/>
<name>A0A0D4C0J2_9MICC</name>
<dbReference type="OrthoDB" id="7949219at2"/>
<dbReference type="AlphaFoldDB" id="A0A0D4C0J2"/>
<dbReference type="RefSeq" id="WP_045075981.1">
    <property type="nucleotide sequence ID" value="NZ_CP011005.1"/>
</dbReference>
<evidence type="ECO:0000313" key="2">
    <source>
        <dbReference type="EMBL" id="AJT42192.1"/>
    </source>
</evidence>
<dbReference type="Pfam" id="PF01872">
    <property type="entry name" value="RibD_C"/>
    <property type="match status" value="1"/>
</dbReference>
<accession>A0A0D4C0J2</accession>
<feature type="domain" description="Bacterial bifunctional deaminase-reductase C-terminal" evidence="1">
    <location>
        <begin position="2"/>
        <end position="188"/>
    </location>
</feature>
<dbReference type="GO" id="GO:0009231">
    <property type="term" value="P:riboflavin biosynthetic process"/>
    <property type="evidence" value="ECO:0007669"/>
    <property type="project" value="InterPro"/>
</dbReference>
<organism evidence="2 3">
    <name type="scientific">Psychromicrobium lacuslunae</name>
    <dbReference type="NCBI Taxonomy" id="1618207"/>
    <lineage>
        <taxon>Bacteria</taxon>
        <taxon>Bacillati</taxon>
        <taxon>Actinomycetota</taxon>
        <taxon>Actinomycetes</taxon>
        <taxon>Micrococcales</taxon>
        <taxon>Micrococcaceae</taxon>
        <taxon>Psychromicrobium</taxon>
    </lineage>
</organism>
<dbReference type="GO" id="GO:0008703">
    <property type="term" value="F:5-amino-6-(5-phosphoribosylamino)uracil reductase activity"/>
    <property type="evidence" value="ECO:0007669"/>
    <property type="project" value="InterPro"/>
</dbReference>
<keyword evidence="3" id="KW-1185">Reference proteome</keyword>
<dbReference type="STRING" id="1618207.UM93_13015"/>
<dbReference type="PATRIC" id="fig|1618207.4.peg.2638"/>
<dbReference type="HOGENOM" id="CLU_043966_1_3_11"/>
<dbReference type="PANTHER" id="PTHR38011:SF11">
    <property type="entry name" value="2,5-DIAMINO-6-RIBOSYLAMINO-4(3H)-PYRIMIDINONE 5'-PHOSPHATE REDUCTASE"/>
    <property type="match status" value="1"/>
</dbReference>
<reference evidence="2 3" key="1">
    <citation type="journal article" date="2015" name="Genome Announc.">
        <title>Complete Genome Sequencing of Protease-Producing Novel Arthrobacter sp. Strain IHBB 11108 Using PacBio Single-Molecule Real-Time Sequencing Technology.</title>
        <authorList>
            <person name="Kiran S."/>
            <person name="Swarnkar M.K."/>
            <person name="Pal M."/>
            <person name="Thakur R."/>
            <person name="Tewari R."/>
            <person name="Singh A.K."/>
            <person name="Gulati A."/>
        </authorList>
    </citation>
    <scope>NUCLEOTIDE SEQUENCE [LARGE SCALE GENOMIC DNA]</scope>
    <source>
        <strain evidence="2 3">IHBB 11108</strain>
    </source>
</reference>
<sequence length="197" mass="21283">MRKLIVKMSISLDGYVVGPHGDSEWMFRHRSEDSSAWVLETIQQAGLHAMGSVTYRIMSNFWPSGTDQMAAAMNEIPKVVFTRQESFDAQVPPAVAASAGASSWNASRVANGDLAEEVGRLKQESGGYILVHGGANFVSSLIQHGLVDEYRLAVHPVALGGGLPIFADLAQPLNLALISSTRFDGGVIAQVYRPERE</sequence>
<evidence type="ECO:0000259" key="1">
    <source>
        <dbReference type="Pfam" id="PF01872"/>
    </source>
</evidence>
<evidence type="ECO:0000313" key="3">
    <source>
        <dbReference type="Proteomes" id="UP000061839"/>
    </source>
</evidence>
<dbReference type="EMBL" id="CP011005">
    <property type="protein sequence ID" value="AJT42192.1"/>
    <property type="molecule type" value="Genomic_DNA"/>
</dbReference>
<protein>
    <recommendedName>
        <fullName evidence="1">Bacterial bifunctional deaminase-reductase C-terminal domain-containing protein</fullName>
    </recommendedName>
</protein>
<dbReference type="Gene3D" id="3.40.430.10">
    <property type="entry name" value="Dihydrofolate Reductase, subunit A"/>
    <property type="match status" value="1"/>
</dbReference>
<dbReference type="InterPro" id="IPR024072">
    <property type="entry name" value="DHFR-like_dom_sf"/>
</dbReference>
<dbReference type="InterPro" id="IPR050765">
    <property type="entry name" value="Riboflavin_Biosynth_HTPR"/>
</dbReference>